<protein>
    <recommendedName>
        <fullName evidence="5">Nicotinamidase</fullName>
    </recommendedName>
</protein>
<dbReference type="STRING" id="1229276.DI53_0047"/>
<dbReference type="EMBL" id="JJMU01000001">
    <property type="protein sequence ID" value="KGE16214.1"/>
    <property type="molecule type" value="Genomic_DNA"/>
</dbReference>
<dbReference type="GO" id="GO:0016787">
    <property type="term" value="F:hydrolase activity"/>
    <property type="evidence" value="ECO:0007669"/>
    <property type="project" value="UniProtKB-KW"/>
</dbReference>
<organism evidence="3 4">
    <name type="scientific">Sphingobacterium deserti</name>
    <dbReference type="NCBI Taxonomy" id="1229276"/>
    <lineage>
        <taxon>Bacteria</taxon>
        <taxon>Pseudomonadati</taxon>
        <taxon>Bacteroidota</taxon>
        <taxon>Sphingobacteriia</taxon>
        <taxon>Sphingobacteriales</taxon>
        <taxon>Sphingobacteriaceae</taxon>
        <taxon>Sphingobacterium</taxon>
    </lineage>
</organism>
<dbReference type="SUPFAM" id="SSF52499">
    <property type="entry name" value="Isochorismatase-like hydrolases"/>
    <property type="match status" value="1"/>
</dbReference>
<dbReference type="Gene3D" id="3.40.50.850">
    <property type="entry name" value="Isochorismatase-like"/>
    <property type="match status" value="1"/>
</dbReference>
<dbReference type="AlphaFoldDB" id="A0A0B8TBE7"/>
<dbReference type="PANTHER" id="PTHR11080:SF2">
    <property type="entry name" value="LD05707P"/>
    <property type="match status" value="1"/>
</dbReference>
<dbReference type="InterPro" id="IPR036380">
    <property type="entry name" value="Isochorismatase-like_sf"/>
</dbReference>
<reference evidence="4" key="1">
    <citation type="submission" date="2014-04" db="EMBL/GenBank/DDBJ databases">
        <title>Whole-Genome optical mapping and complete genome sequence of Sphingobacterium deserti sp. nov., a new spaces isolated from desert in the west of China.</title>
        <authorList>
            <person name="Teng C."/>
            <person name="Zhou Z."/>
            <person name="Li X."/>
            <person name="Chen M."/>
            <person name="Lin M."/>
            <person name="Wang L."/>
            <person name="Su S."/>
            <person name="Zhang C."/>
            <person name="Zhang W."/>
        </authorList>
    </citation>
    <scope>NUCLEOTIDE SEQUENCE [LARGE SCALE GENOMIC DNA]</scope>
    <source>
        <strain evidence="4">ACCC05744</strain>
    </source>
</reference>
<dbReference type="PANTHER" id="PTHR11080">
    <property type="entry name" value="PYRAZINAMIDASE/NICOTINAMIDASE"/>
    <property type="match status" value="1"/>
</dbReference>
<comment type="caution">
    <text evidence="3">The sequence shown here is derived from an EMBL/GenBank/DDBJ whole genome shotgun (WGS) entry which is preliminary data.</text>
</comment>
<evidence type="ECO:0000256" key="2">
    <source>
        <dbReference type="ARBA" id="ARBA00022801"/>
    </source>
</evidence>
<dbReference type="RefSeq" id="WP_037494093.1">
    <property type="nucleotide sequence ID" value="NZ_JJMU01000001.1"/>
</dbReference>
<name>A0A0B8TBE7_9SPHI</name>
<evidence type="ECO:0000313" key="3">
    <source>
        <dbReference type="EMBL" id="KGE16214.1"/>
    </source>
</evidence>
<keyword evidence="4" id="KW-1185">Reference proteome</keyword>
<comment type="similarity">
    <text evidence="1">Belongs to the isochorismatase family.</text>
</comment>
<proteinExistence type="inferred from homology"/>
<keyword evidence="2" id="KW-0378">Hydrolase</keyword>
<reference evidence="3 4" key="2">
    <citation type="journal article" date="2015" name="PLoS ONE">
        <title>Whole-Genome Optical Mapping and Finished Genome Sequence of Sphingobacterium deserti sp. nov., a New Species Isolated from the Western Desert of China.</title>
        <authorList>
            <person name="Teng C."/>
            <person name="Zhou Z."/>
            <person name="Molnar I."/>
            <person name="Li X."/>
            <person name="Tang R."/>
            <person name="Chen M."/>
            <person name="Wang L."/>
            <person name="Su S."/>
            <person name="Zhang W."/>
            <person name="Lin M."/>
        </authorList>
    </citation>
    <scope>NUCLEOTIDE SEQUENCE [LARGE SCALE GENOMIC DNA]</scope>
    <source>
        <strain evidence="4">ACCC05744</strain>
    </source>
</reference>
<dbReference type="OrthoDB" id="9791276at2"/>
<accession>A0A0B8TBE7</accession>
<dbReference type="eggNOG" id="COG1335">
    <property type="taxonomic scope" value="Bacteria"/>
</dbReference>
<evidence type="ECO:0000313" key="4">
    <source>
        <dbReference type="Proteomes" id="UP000031802"/>
    </source>
</evidence>
<dbReference type="Proteomes" id="UP000031802">
    <property type="component" value="Unassembled WGS sequence"/>
</dbReference>
<evidence type="ECO:0000256" key="1">
    <source>
        <dbReference type="ARBA" id="ARBA00006336"/>
    </source>
</evidence>
<gene>
    <name evidence="3" type="ORF">DI53_0047</name>
</gene>
<dbReference type="PATRIC" id="fig|1229276.3.peg.51"/>
<dbReference type="InterPro" id="IPR052347">
    <property type="entry name" value="Isochorismatase_Nicotinamidase"/>
</dbReference>
<sequence>MKPTYEEIVNIDHIASLGSNEDINQILALGQTTANLPASQDTKRTLLLAIDVQNDFMEEIGSLAVAGSKDDVRRLTQWMYRNLSSLTQVICSLDCHSMMQIFHPIWWLDKDNKHPDPFTIITYEDVARGVWKATNGETDRSLEYLFNLESAGKKQLCIWPYHCLEGTEGAKLESEFTKMLYFHAAARNVRPRLVYKGQDPYTEMYGIIHAEYDKEGYVNKEVLDAIREFDAIYIAGQASSHCVLASAEQILAYFKDDRSITSRITILEDCMSPIAGFEENTKEKFNMLRERYGIKIRKSTDVVL</sequence>
<evidence type="ECO:0008006" key="5">
    <source>
        <dbReference type="Google" id="ProtNLM"/>
    </source>
</evidence>